<evidence type="ECO:0000313" key="1">
    <source>
        <dbReference type="EMBL" id="KKK92576.1"/>
    </source>
</evidence>
<feature type="non-terminal residue" evidence="1">
    <location>
        <position position="1"/>
    </location>
</feature>
<organism evidence="1">
    <name type="scientific">marine sediment metagenome</name>
    <dbReference type="NCBI Taxonomy" id="412755"/>
    <lineage>
        <taxon>unclassified sequences</taxon>
        <taxon>metagenomes</taxon>
        <taxon>ecological metagenomes</taxon>
    </lineage>
</organism>
<reference evidence="1" key="1">
    <citation type="journal article" date="2015" name="Nature">
        <title>Complex archaea that bridge the gap between prokaryotes and eukaryotes.</title>
        <authorList>
            <person name="Spang A."/>
            <person name="Saw J.H."/>
            <person name="Jorgensen S.L."/>
            <person name="Zaremba-Niedzwiedzka K."/>
            <person name="Martijn J."/>
            <person name="Lind A.E."/>
            <person name="van Eijk R."/>
            <person name="Schleper C."/>
            <person name="Guy L."/>
            <person name="Ettema T.J."/>
        </authorList>
    </citation>
    <scope>NUCLEOTIDE SEQUENCE</scope>
</reference>
<proteinExistence type="predicted"/>
<dbReference type="AlphaFoldDB" id="A0A0F9C7H1"/>
<comment type="caution">
    <text evidence="1">The sequence shown here is derived from an EMBL/GenBank/DDBJ whole genome shotgun (WGS) entry which is preliminary data.</text>
</comment>
<protein>
    <submittedName>
        <fullName evidence="1">Uncharacterized protein</fullName>
    </submittedName>
</protein>
<gene>
    <name evidence="1" type="ORF">LCGC14_2701580</name>
</gene>
<dbReference type="EMBL" id="LAZR01048153">
    <property type="protein sequence ID" value="KKK92576.1"/>
    <property type="molecule type" value="Genomic_DNA"/>
</dbReference>
<name>A0A0F9C7H1_9ZZZZ</name>
<accession>A0A0F9C7H1</accession>
<sequence>EGRPAVLTLLTALIGPQMPHSGPSMAPGRPLGTNLPTYLYVMIRGVSAL</sequence>